<proteinExistence type="predicted"/>
<evidence type="ECO:0000259" key="1">
    <source>
        <dbReference type="PROSITE" id="PS50994"/>
    </source>
</evidence>
<accession>A0A8J7YJ73</accession>
<dbReference type="GO" id="GO:0015074">
    <property type="term" value="P:DNA integration"/>
    <property type="evidence" value="ECO:0007669"/>
    <property type="project" value="InterPro"/>
</dbReference>
<dbReference type="InterPro" id="IPR050900">
    <property type="entry name" value="Transposase_IS3/IS150/IS904"/>
</dbReference>
<dbReference type="GO" id="GO:0003676">
    <property type="term" value="F:nucleic acid binding"/>
    <property type="evidence" value="ECO:0007669"/>
    <property type="project" value="InterPro"/>
</dbReference>
<dbReference type="InterPro" id="IPR001584">
    <property type="entry name" value="Integrase_cat-core"/>
</dbReference>
<dbReference type="EMBL" id="JAHEAC010000146">
    <property type="protein sequence ID" value="MBX8645014.1"/>
    <property type="molecule type" value="Genomic_DNA"/>
</dbReference>
<dbReference type="AlphaFoldDB" id="A0A8J7YJ73"/>
<comment type="caution">
    <text evidence="2">The sequence shown here is derived from an EMBL/GenBank/DDBJ whole genome shotgun (WGS) entry which is preliminary data.</text>
</comment>
<name>A0A8J7YJ73_9ARCH</name>
<dbReference type="PROSITE" id="PS50994">
    <property type="entry name" value="INTEGRASE"/>
    <property type="match status" value="1"/>
</dbReference>
<protein>
    <submittedName>
        <fullName evidence="3">DDE-type integrase/transposase/recombinase</fullName>
    </submittedName>
    <submittedName>
        <fullName evidence="2">Transposase family protein</fullName>
    </submittedName>
</protein>
<dbReference type="EMBL" id="JAGVSJ010000008">
    <property type="protein sequence ID" value="MBX8631712.1"/>
    <property type="molecule type" value="Genomic_DNA"/>
</dbReference>
<evidence type="ECO:0000313" key="2">
    <source>
        <dbReference type="EMBL" id="MBX8631712.1"/>
    </source>
</evidence>
<dbReference type="PANTHER" id="PTHR46889:SF4">
    <property type="entry name" value="TRANSPOSASE INSO FOR INSERTION SEQUENCE ELEMENT IS911B-RELATED"/>
    <property type="match status" value="1"/>
</dbReference>
<dbReference type="Pfam" id="PF00665">
    <property type="entry name" value="rve"/>
    <property type="match status" value="1"/>
</dbReference>
<dbReference type="Proteomes" id="UP000716004">
    <property type="component" value="Unassembled WGS sequence"/>
</dbReference>
<reference evidence="2" key="1">
    <citation type="submission" date="2021-04" db="EMBL/GenBank/DDBJ databases">
        <title>Genomic insights into ecological role and evolution of a novel Thermoplasmata order Candidatus Sysuiplasmatales.</title>
        <authorList>
            <person name="Yuan Y."/>
        </authorList>
    </citation>
    <scope>NUCLEOTIDE SEQUENCE</scope>
    <source>
        <strain evidence="3">TUT19-bin139</strain>
        <strain evidence="2">YP2-bin.285</strain>
    </source>
</reference>
<dbReference type="SUPFAM" id="SSF53098">
    <property type="entry name" value="Ribonuclease H-like"/>
    <property type="match status" value="1"/>
</dbReference>
<dbReference type="Proteomes" id="UP000750197">
    <property type="component" value="Unassembled WGS sequence"/>
</dbReference>
<gene>
    <name evidence="2" type="ORF">J9259_04225</name>
    <name evidence="3" type="ORF">KIY12_09910</name>
</gene>
<feature type="domain" description="Integrase catalytic" evidence="1">
    <location>
        <begin position="25"/>
        <end position="142"/>
    </location>
</feature>
<dbReference type="Gene3D" id="3.30.420.10">
    <property type="entry name" value="Ribonuclease H-like superfamily/Ribonuclease H"/>
    <property type="match status" value="1"/>
</dbReference>
<dbReference type="InterPro" id="IPR012337">
    <property type="entry name" value="RNaseH-like_sf"/>
</dbReference>
<dbReference type="PANTHER" id="PTHR46889">
    <property type="entry name" value="TRANSPOSASE INSF FOR INSERTION SEQUENCE IS3B-RELATED"/>
    <property type="match status" value="1"/>
</dbReference>
<evidence type="ECO:0000313" key="4">
    <source>
        <dbReference type="Proteomes" id="UP000716004"/>
    </source>
</evidence>
<organism evidence="2 4">
    <name type="scientific">Candidatus Sysuiplasma superficiale</name>
    <dbReference type="NCBI Taxonomy" id="2823368"/>
    <lineage>
        <taxon>Archaea</taxon>
        <taxon>Methanobacteriati</taxon>
        <taxon>Thermoplasmatota</taxon>
        <taxon>Thermoplasmata</taxon>
        <taxon>Candidatus Sysuiplasmatales</taxon>
        <taxon>Candidatus Sysuiplasmataceae</taxon>
        <taxon>Candidatus Sysuiplasma</taxon>
    </lineage>
</organism>
<dbReference type="InterPro" id="IPR036397">
    <property type="entry name" value="RNaseH_sf"/>
</dbReference>
<evidence type="ECO:0000313" key="3">
    <source>
        <dbReference type="EMBL" id="MBX8645014.1"/>
    </source>
</evidence>
<sequence length="223" mass="25670">MHEKKCQSPRKRERSFAGSERIRFIPTAPDQLWETDITYVWCGNDRRCYLFNIPDCFTREWLAYLFARDMRKQHAIDCLLRATEGMDLPNLVLRSDNGSQFSSSAFMESMKALGIRQEFIANSTPEQQGHIESFHSTLKTEYIWVHGVRQLRGSCRIHAACIQRLQQCKTPCSNRLFDTKRVLHELEEAACAGGGHIKSKRQKVIVKTGVHSTQAILLTHSQT</sequence>